<sequence length="564" mass="64097">MKKPTRAQPILDTREINTGVDEYTVLPEDIALDLDATARSAVNGRVFWKGDNLIHLGYHNIDCELLFSNLTFEAKESFKQHLLTFADTQRFSLTVVMYLISAFCAASKEHPPRIFDSTWVSQVLQNASMRSRTFQTRIFLDYWKDRYPKSVTDEALNLLAQAAPSPVTSNNVESDDPKKSWLTDEEYDDVLSATWQNYDLTGSTQPALIRLLALQYARRPSQISALKFGDLKSGEMKVLTQMHENEIHFPAVKEQGVETEFRGGKFEIHPIADHLWNMLIVQRKEVIAAFEKKLGLTISPATIDKLPIFITHKRIIDAAESLKHILGKDPAAHLDDELFHLRLLTIGRIIQLTYNSTIAYVHPHRVILPVRPVSRRTGKPLACNAIRLRHTRARKLARMGVPKAVLSYWLGHNHDEAIDSYYNDPAEEARKLDERMSSGLIPIAQAFHGRIIATDAEATYPNNPVKKLEFAKDGMLKNVGRCGLFSFCTTSSIPLPCYRCRSFEPLMDAPHEEVLAALRFRQAQENEMVKLGSARNLLIPIDLSDDIRAVERCIQLCKIKREQK</sequence>
<organism evidence="2 3">
    <name type="scientific">Pseudomonas fluorescens</name>
    <dbReference type="NCBI Taxonomy" id="294"/>
    <lineage>
        <taxon>Bacteria</taxon>
        <taxon>Pseudomonadati</taxon>
        <taxon>Pseudomonadota</taxon>
        <taxon>Gammaproteobacteria</taxon>
        <taxon>Pseudomonadales</taxon>
        <taxon>Pseudomonadaceae</taxon>
        <taxon>Pseudomonas</taxon>
    </lineage>
</organism>
<reference evidence="2 3" key="1">
    <citation type="submission" date="2015-05" db="EMBL/GenBank/DDBJ databases">
        <title>A genomic and transcriptomic approach to investigate the blue pigment phenotype in Pseudomonas fluorescens.</title>
        <authorList>
            <person name="Andreani N.A."/>
            <person name="Cardazzo B."/>
        </authorList>
    </citation>
    <scope>NUCLEOTIDE SEQUENCE [LARGE SCALE GENOMIC DNA]</scope>
    <source>
        <strain evidence="2 3">Ps_22</strain>
    </source>
</reference>
<dbReference type="Proteomes" id="UP000061348">
    <property type="component" value="Unassembled WGS sequence"/>
</dbReference>
<dbReference type="PATRIC" id="fig|294.194.peg.4421"/>
<evidence type="ECO:0000256" key="1">
    <source>
        <dbReference type="ARBA" id="ARBA00023172"/>
    </source>
</evidence>
<evidence type="ECO:0000313" key="2">
    <source>
        <dbReference type="EMBL" id="KWV86369.1"/>
    </source>
</evidence>
<comment type="caution">
    <text evidence="2">The sequence shown here is derived from an EMBL/GenBank/DDBJ whole genome shotgun (WGS) entry which is preliminary data.</text>
</comment>
<dbReference type="GO" id="GO:0015074">
    <property type="term" value="P:DNA integration"/>
    <property type="evidence" value="ECO:0007669"/>
    <property type="project" value="InterPro"/>
</dbReference>
<dbReference type="InterPro" id="IPR011010">
    <property type="entry name" value="DNA_brk_join_enz"/>
</dbReference>
<protein>
    <submittedName>
        <fullName evidence="2">Uncharacterized protein</fullName>
    </submittedName>
</protein>
<dbReference type="SUPFAM" id="SSF56349">
    <property type="entry name" value="DNA breaking-rejoining enzymes"/>
    <property type="match status" value="1"/>
</dbReference>
<dbReference type="RefSeq" id="WP_060764693.1">
    <property type="nucleotide sequence ID" value="NZ_LCYA01000094.1"/>
</dbReference>
<dbReference type="AlphaFoldDB" id="A0A125QI32"/>
<dbReference type="EMBL" id="LCYA01000094">
    <property type="protein sequence ID" value="KWV86369.1"/>
    <property type="molecule type" value="Genomic_DNA"/>
</dbReference>
<dbReference type="Gene3D" id="1.10.443.10">
    <property type="entry name" value="Intergrase catalytic core"/>
    <property type="match status" value="1"/>
</dbReference>
<dbReference type="GO" id="GO:0003677">
    <property type="term" value="F:DNA binding"/>
    <property type="evidence" value="ECO:0007669"/>
    <property type="project" value="InterPro"/>
</dbReference>
<gene>
    <name evidence="2" type="ORF">PFLmoz3_03987</name>
</gene>
<name>A0A125QI32_PSEFL</name>
<dbReference type="GO" id="GO:0006310">
    <property type="term" value="P:DNA recombination"/>
    <property type="evidence" value="ECO:0007669"/>
    <property type="project" value="UniProtKB-KW"/>
</dbReference>
<evidence type="ECO:0000313" key="3">
    <source>
        <dbReference type="Proteomes" id="UP000061348"/>
    </source>
</evidence>
<proteinExistence type="predicted"/>
<keyword evidence="1" id="KW-0233">DNA recombination</keyword>
<dbReference type="InterPro" id="IPR013762">
    <property type="entry name" value="Integrase-like_cat_sf"/>
</dbReference>
<accession>A0A125QI32</accession>